<evidence type="ECO:0000256" key="6">
    <source>
        <dbReference type="ARBA" id="ARBA00023157"/>
    </source>
</evidence>
<dbReference type="Proteomes" id="UP000694564">
    <property type="component" value="Chromosome 2"/>
</dbReference>
<protein>
    <recommendedName>
        <fullName evidence="9">Ig-like domain-containing protein</fullName>
    </recommendedName>
</protein>
<reference evidence="10" key="2">
    <citation type="submission" date="2025-09" db="UniProtKB">
        <authorList>
            <consortium name="Ensembl"/>
        </authorList>
    </citation>
    <scope>IDENTIFICATION</scope>
</reference>
<dbReference type="InterPro" id="IPR036179">
    <property type="entry name" value="Ig-like_dom_sf"/>
</dbReference>
<evidence type="ECO:0000256" key="1">
    <source>
        <dbReference type="ARBA" id="ARBA00004236"/>
    </source>
</evidence>
<keyword evidence="4" id="KW-0391">Immunity</keyword>
<comment type="subcellular location">
    <subcellularLocation>
        <location evidence="1">Cell membrane</location>
    </subcellularLocation>
</comment>
<keyword evidence="7" id="KW-0325">Glycoprotein</keyword>
<sequence>MDCHVKFQCQYDNLKGNYDSVYWYLQRANQRLTYIYHTFQGTMELERYQLSVDRKLSSSTLTIKHVQPRDRAIYYCHCGDNYGQKFIFGPGTKLSILPSIKDPDPTVYQLRDSKFRNTSVCLFTDFESPINETQGTKDSEVFISKNPVLDMRSMDSKSNGALAWSNKIDFTCRSAFTENASFPSPEVPCNAKLIEESFETDMNLNFQNLSVMGLRILLLKVAGFNLLLTLRLWSS</sequence>
<dbReference type="GO" id="GO:0009617">
    <property type="term" value="P:response to bacterium"/>
    <property type="evidence" value="ECO:0007669"/>
    <property type="project" value="TreeGrafter"/>
</dbReference>
<accession>A0A8D2ANX1</accession>
<keyword evidence="8" id="KW-0812">Transmembrane</keyword>
<evidence type="ECO:0000256" key="7">
    <source>
        <dbReference type="ARBA" id="ARBA00023180"/>
    </source>
</evidence>
<proteinExistence type="predicted"/>
<dbReference type="GeneTree" id="ENSGT00940000160147"/>
<keyword evidence="6" id="KW-1015">Disulfide bond</keyword>
<dbReference type="InterPro" id="IPR013783">
    <property type="entry name" value="Ig-like_fold"/>
</dbReference>
<feature type="transmembrane region" description="Helical" evidence="8">
    <location>
        <begin position="212"/>
        <end position="233"/>
    </location>
</feature>
<dbReference type="InterPro" id="IPR007110">
    <property type="entry name" value="Ig-like_dom"/>
</dbReference>
<dbReference type="InterPro" id="IPR052051">
    <property type="entry name" value="TCR_complex_component"/>
</dbReference>
<evidence type="ECO:0000256" key="5">
    <source>
        <dbReference type="ARBA" id="ARBA00023136"/>
    </source>
</evidence>
<evidence type="ECO:0000313" key="11">
    <source>
        <dbReference type="Proteomes" id="UP000694564"/>
    </source>
</evidence>
<evidence type="ECO:0000259" key="9">
    <source>
        <dbReference type="PROSITE" id="PS50835"/>
    </source>
</evidence>
<keyword evidence="5 8" id="KW-0472">Membrane</keyword>
<evidence type="ECO:0000256" key="3">
    <source>
        <dbReference type="ARBA" id="ARBA00022729"/>
    </source>
</evidence>
<dbReference type="PANTHER" id="PTHR19433">
    <property type="entry name" value="T-CELL RECEPTOR ALPHA CHAIN V REGION-RELATED"/>
    <property type="match status" value="1"/>
</dbReference>
<dbReference type="Pfam" id="PF07686">
    <property type="entry name" value="V-set"/>
    <property type="match status" value="1"/>
</dbReference>
<keyword evidence="3" id="KW-0732">Signal</keyword>
<dbReference type="GO" id="GO:0005886">
    <property type="term" value="C:plasma membrane"/>
    <property type="evidence" value="ECO:0007669"/>
    <property type="project" value="UniProtKB-SubCell"/>
</dbReference>
<evidence type="ECO:0000256" key="8">
    <source>
        <dbReference type="SAM" id="Phobius"/>
    </source>
</evidence>
<dbReference type="GO" id="GO:0002376">
    <property type="term" value="P:immune system process"/>
    <property type="evidence" value="ECO:0007669"/>
    <property type="project" value="UniProtKB-KW"/>
</dbReference>
<feature type="domain" description="Ig-like" evidence="9">
    <location>
        <begin position="1"/>
        <end position="76"/>
    </location>
</feature>
<dbReference type="InterPro" id="IPR013106">
    <property type="entry name" value="Ig_V-set"/>
</dbReference>
<dbReference type="SUPFAM" id="SSF48726">
    <property type="entry name" value="Immunoglobulin"/>
    <property type="match status" value="2"/>
</dbReference>
<dbReference type="CDD" id="cd00099">
    <property type="entry name" value="IgV"/>
    <property type="match status" value="1"/>
</dbReference>
<evidence type="ECO:0000313" key="10">
    <source>
        <dbReference type="Ensembl" id="ENSSVLP00005004567.1"/>
    </source>
</evidence>
<name>A0A8D2ANX1_SCIVU</name>
<dbReference type="PROSITE" id="PS50835">
    <property type="entry name" value="IG_LIKE"/>
    <property type="match status" value="1"/>
</dbReference>
<keyword evidence="8" id="KW-1133">Transmembrane helix</keyword>
<evidence type="ECO:0000256" key="4">
    <source>
        <dbReference type="ARBA" id="ARBA00022859"/>
    </source>
</evidence>
<dbReference type="Gene3D" id="2.60.40.10">
    <property type="entry name" value="Immunoglobulins"/>
    <property type="match status" value="2"/>
</dbReference>
<organism evidence="10 11">
    <name type="scientific">Sciurus vulgaris</name>
    <name type="common">Eurasian red squirrel</name>
    <dbReference type="NCBI Taxonomy" id="55149"/>
    <lineage>
        <taxon>Eukaryota</taxon>
        <taxon>Metazoa</taxon>
        <taxon>Chordata</taxon>
        <taxon>Craniata</taxon>
        <taxon>Vertebrata</taxon>
        <taxon>Euteleostomi</taxon>
        <taxon>Mammalia</taxon>
        <taxon>Eutheria</taxon>
        <taxon>Euarchontoglires</taxon>
        <taxon>Glires</taxon>
        <taxon>Rodentia</taxon>
        <taxon>Sciuromorpha</taxon>
        <taxon>Sciuridae</taxon>
        <taxon>Sciurinae</taxon>
        <taxon>Sciurini</taxon>
        <taxon>Sciurus</taxon>
    </lineage>
</organism>
<keyword evidence="2" id="KW-1003">Cell membrane</keyword>
<dbReference type="Pfam" id="PF09291">
    <property type="entry name" value="DUF1968"/>
    <property type="match status" value="1"/>
</dbReference>
<dbReference type="AlphaFoldDB" id="A0A8D2ANX1"/>
<keyword evidence="11" id="KW-1185">Reference proteome</keyword>
<dbReference type="InterPro" id="IPR015370">
    <property type="entry name" value="TCR_alpha_C"/>
</dbReference>
<evidence type="ECO:0000256" key="2">
    <source>
        <dbReference type="ARBA" id="ARBA00022475"/>
    </source>
</evidence>
<dbReference type="Ensembl" id="ENSSVLT00005005036.1">
    <property type="protein sequence ID" value="ENSSVLP00005004567.1"/>
    <property type="gene ID" value="ENSSVLG00005003608.1"/>
</dbReference>
<reference evidence="10" key="1">
    <citation type="submission" date="2025-08" db="UniProtKB">
        <authorList>
            <consortium name="Ensembl"/>
        </authorList>
    </citation>
    <scope>IDENTIFICATION</scope>
</reference>
<dbReference type="CDD" id="cd07688">
    <property type="entry name" value="IgC_TCR_alpha"/>
    <property type="match status" value="1"/>
</dbReference>